<dbReference type="CDD" id="cd07326">
    <property type="entry name" value="M56_BlaR1_MecR1_like"/>
    <property type="match status" value="1"/>
</dbReference>
<dbReference type="KEGG" id="amr:AM1_1987"/>
<evidence type="ECO:0000259" key="8">
    <source>
        <dbReference type="Pfam" id="PF01435"/>
    </source>
</evidence>
<evidence type="ECO:0000256" key="4">
    <source>
        <dbReference type="ARBA" id="ARBA00022833"/>
    </source>
</evidence>
<evidence type="ECO:0000313" key="10">
    <source>
        <dbReference type="Proteomes" id="UP000000268"/>
    </source>
</evidence>
<name>B0CFI5_ACAM1</name>
<dbReference type="eggNOG" id="COG0501">
    <property type="taxonomic scope" value="Bacteria"/>
</dbReference>
<accession>B0CFI5</accession>
<reference evidence="9 10" key="1">
    <citation type="journal article" date="2008" name="Proc. Natl. Acad. Sci. U.S.A.">
        <title>Niche adaptation and genome expansion in the chlorophyll d-producing cyanobacterium Acaryochloris marina.</title>
        <authorList>
            <person name="Swingley W.D."/>
            <person name="Chen M."/>
            <person name="Cheung P.C."/>
            <person name="Conrad A.L."/>
            <person name="Dejesa L.C."/>
            <person name="Hao J."/>
            <person name="Honchak B.M."/>
            <person name="Karbach L.E."/>
            <person name="Kurdoglu A."/>
            <person name="Lahiri S."/>
            <person name="Mastrian S.D."/>
            <person name="Miyashita H."/>
            <person name="Page L."/>
            <person name="Ramakrishna P."/>
            <person name="Satoh S."/>
            <person name="Sattley W.M."/>
            <person name="Shimada Y."/>
            <person name="Taylor H.L."/>
            <person name="Tomo T."/>
            <person name="Tsuchiya T."/>
            <person name="Wang Z.T."/>
            <person name="Raymond J."/>
            <person name="Mimuro M."/>
            <person name="Blankenship R.E."/>
            <person name="Touchman J.W."/>
        </authorList>
    </citation>
    <scope>NUCLEOTIDE SEQUENCE [LARGE SCALE GENOMIC DNA]</scope>
    <source>
        <strain evidence="10">MBIC 11017</strain>
    </source>
</reference>
<keyword evidence="3 6" id="KW-0378">Hydrolase</keyword>
<evidence type="ECO:0000256" key="5">
    <source>
        <dbReference type="ARBA" id="ARBA00023049"/>
    </source>
</evidence>
<keyword evidence="7" id="KW-1133">Transmembrane helix</keyword>
<evidence type="ECO:0000313" key="9">
    <source>
        <dbReference type="EMBL" id="ABW27004.1"/>
    </source>
</evidence>
<keyword evidence="10" id="KW-1185">Reference proteome</keyword>
<evidence type="ECO:0000256" key="1">
    <source>
        <dbReference type="ARBA" id="ARBA00022670"/>
    </source>
</evidence>
<dbReference type="PANTHER" id="PTHR34978">
    <property type="entry name" value="POSSIBLE SENSOR-TRANSDUCER PROTEIN BLAR"/>
    <property type="match status" value="1"/>
</dbReference>
<dbReference type="Gene3D" id="3.30.2010.10">
    <property type="entry name" value="Metalloproteases ('zincins'), catalytic domain"/>
    <property type="match status" value="1"/>
</dbReference>
<gene>
    <name evidence="9" type="ordered locus">AM1_1987</name>
</gene>
<dbReference type="GO" id="GO:0046872">
    <property type="term" value="F:metal ion binding"/>
    <property type="evidence" value="ECO:0007669"/>
    <property type="project" value="UniProtKB-KW"/>
</dbReference>
<dbReference type="InterPro" id="IPR052173">
    <property type="entry name" value="Beta-lactam_resp_regulator"/>
</dbReference>
<sequence length="286" mass="32725">MHLLMILSALSLAWLCRTYGYRWLESNRDQWTWAQRWQGNLLVFLWSPLLLLMTAIAVLYMGPQGHMVWVRENGWSYGVAAGFVGVAACLNLKLLMEGWSSLQRIYACPQTHIQGHAAYQIDHALPYAAQVGFWQSELVITKGLVQALSADQLAAVLVHEQAHQQYRDTFWFFWWGWLRRLTAWLPHSTELWQELLLLRELRADQWAAQQVDPLVLAESLLLMVNPYPAEFAENICAAMQTATGHRLSERIDALLAPRGTAPPSYPWTWSGLLVTAAPLLTIPFHY</sequence>
<evidence type="ECO:0000256" key="6">
    <source>
        <dbReference type="RuleBase" id="RU003983"/>
    </source>
</evidence>
<feature type="domain" description="Peptidase M48" evidence="8">
    <location>
        <begin position="124"/>
        <end position="169"/>
    </location>
</feature>
<proteinExistence type="inferred from homology"/>
<evidence type="ECO:0000256" key="3">
    <source>
        <dbReference type="ARBA" id="ARBA00022801"/>
    </source>
</evidence>
<dbReference type="AlphaFoldDB" id="B0CFI5"/>
<dbReference type="OrthoDB" id="462286at2"/>
<dbReference type="GO" id="GO:0004222">
    <property type="term" value="F:metalloendopeptidase activity"/>
    <property type="evidence" value="ECO:0007669"/>
    <property type="project" value="InterPro"/>
</dbReference>
<dbReference type="STRING" id="329726.AM1_1987"/>
<feature type="transmembrane region" description="Helical" evidence="7">
    <location>
        <begin position="74"/>
        <end position="96"/>
    </location>
</feature>
<keyword evidence="7" id="KW-0812">Transmembrane</keyword>
<dbReference type="HOGENOM" id="CLU_990242_0_0_3"/>
<protein>
    <recommendedName>
        <fullName evidence="8">Peptidase M48 domain-containing protein</fullName>
    </recommendedName>
</protein>
<keyword evidence="2" id="KW-0479">Metal-binding</keyword>
<feature type="transmembrane region" description="Helical" evidence="7">
    <location>
        <begin position="42"/>
        <end position="62"/>
    </location>
</feature>
<evidence type="ECO:0000256" key="7">
    <source>
        <dbReference type="SAM" id="Phobius"/>
    </source>
</evidence>
<dbReference type="EMBL" id="CP000828">
    <property type="protein sequence ID" value="ABW27004.1"/>
    <property type="molecule type" value="Genomic_DNA"/>
</dbReference>
<keyword evidence="1 6" id="KW-0645">Protease</keyword>
<comment type="similarity">
    <text evidence="6">Belongs to the peptidase M48 family.</text>
</comment>
<dbReference type="RefSeq" id="WP_012162501.1">
    <property type="nucleotide sequence ID" value="NC_009925.1"/>
</dbReference>
<keyword evidence="5 6" id="KW-0482">Metalloprotease</keyword>
<keyword evidence="4 6" id="KW-0862">Zinc</keyword>
<dbReference type="InterPro" id="IPR001915">
    <property type="entry name" value="Peptidase_M48"/>
</dbReference>
<dbReference type="GO" id="GO:0006508">
    <property type="term" value="P:proteolysis"/>
    <property type="evidence" value="ECO:0007669"/>
    <property type="project" value="UniProtKB-KW"/>
</dbReference>
<dbReference type="Proteomes" id="UP000000268">
    <property type="component" value="Chromosome"/>
</dbReference>
<dbReference type="PANTHER" id="PTHR34978:SF3">
    <property type="entry name" value="SLR0241 PROTEIN"/>
    <property type="match status" value="1"/>
</dbReference>
<dbReference type="Pfam" id="PF01435">
    <property type="entry name" value="Peptidase_M48"/>
    <property type="match status" value="1"/>
</dbReference>
<evidence type="ECO:0000256" key="2">
    <source>
        <dbReference type="ARBA" id="ARBA00022723"/>
    </source>
</evidence>
<keyword evidence="7" id="KW-0472">Membrane</keyword>
<comment type="cofactor">
    <cofactor evidence="6">
        <name>Zn(2+)</name>
        <dbReference type="ChEBI" id="CHEBI:29105"/>
    </cofactor>
    <text evidence="6">Binds 1 zinc ion per subunit.</text>
</comment>
<organism evidence="9 10">
    <name type="scientific">Acaryochloris marina (strain MBIC 11017)</name>
    <dbReference type="NCBI Taxonomy" id="329726"/>
    <lineage>
        <taxon>Bacteria</taxon>
        <taxon>Bacillati</taxon>
        <taxon>Cyanobacteriota</taxon>
        <taxon>Cyanophyceae</taxon>
        <taxon>Acaryochloridales</taxon>
        <taxon>Acaryochloridaceae</taxon>
        <taxon>Acaryochloris</taxon>
    </lineage>
</organism>